<dbReference type="KEGG" id="aprc:113857138"/>
<dbReference type="Gene3D" id="4.10.280.10">
    <property type="entry name" value="Helix-loop-helix DNA-binding domain"/>
    <property type="match status" value="1"/>
</dbReference>
<dbReference type="PANTHER" id="PTHR45959:SF8">
    <property type="entry name" value="PROTEIN, PUTATIVE-RELATED"/>
    <property type="match status" value="1"/>
</dbReference>
<dbReference type="InterPro" id="IPR054502">
    <property type="entry name" value="bHLH-TF_ACT-like_plant"/>
</dbReference>
<sequence>MGDNIPPTHNPCILMEDSWVNRHLHLEMDYEDNCFFHESHGDEFLRDILQQTPSAFSSESESDHSFHAVQNNSIPNVAVAASDGAALSQTQRHGNLIKSNSSNSSDGSNSKRPRRFSSPKTYILSFDNSTMVPATPEPCLNYDQLLGGDGVGSLRPSKRAHESQSPEPKARPNQGAKRARSSSQTFDHIMAERRRRQELTERFIALSATIPGLNKTDKASVLRAAIDYVKQLQERVQELENQDKKGGVVESVILMKKHDLNGNEDTTSSDTTSDNCSILPEMEARVLGNEVLIEIHCEKENGIELKILDHLENLHLIVTGSSVLPFGNSALCITIIAQMGDEYKMTVDELVKNLRKVLLKSHVLCDSDPY</sequence>
<dbReference type="GO" id="GO:0080090">
    <property type="term" value="P:regulation of primary metabolic process"/>
    <property type="evidence" value="ECO:0007669"/>
    <property type="project" value="UniProtKB-ARBA"/>
</dbReference>
<dbReference type="SUPFAM" id="SSF47459">
    <property type="entry name" value="HLH, helix-loop-helix DNA-binding domain"/>
    <property type="match status" value="1"/>
</dbReference>
<name>A0A8B8KPR2_ABRPR</name>
<protein>
    <submittedName>
        <fullName evidence="8">Transcription factor bHLH18-like isoform X1</fullName>
    </submittedName>
</protein>
<dbReference type="InterPro" id="IPR036638">
    <property type="entry name" value="HLH_DNA-bd_sf"/>
</dbReference>
<feature type="domain" description="BHLH" evidence="6">
    <location>
        <begin position="183"/>
        <end position="232"/>
    </location>
</feature>
<keyword evidence="3" id="KW-0804">Transcription</keyword>
<accession>A0A8B8KPR2</accession>
<keyword evidence="7" id="KW-1185">Reference proteome</keyword>
<dbReference type="InterPro" id="IPR052610">
    <property type="entry name" value="bHLH_transcription_regulator"/>
</dbReference>
<evidence type="ECO:0000256" key="5">
    <source>
        <dbReference type="SAM" id="MobiDB-lite"/>
    </source>
</evidence>
<dbReference type="GO" id="GO:0046983">
    <property type="term" value="F:protein dimerization activity"/>
    <property type="evidence" value="ECO:0007669"/>
    <property type="project" value="InterPro"/>
</dbReference>
<proteinExistence type="predicted"/>
<organism evidence="7 8">
    <name type="scientific">Abrus precatorius</name>
    <name type="common">Indian licorice</name>
    <name type="synonym">Glycine abrus</name>
    <dbReference type="NCBI Taxonomy" id="3816"/>
    <lineage>
        <taxon>Eukaryota</taxon>
        <taxon>Viridiplantae</taxon>
        <taxon>Streptophyta</taxon>
        <taxon>Embryophyta</taxon>
        <taxon>Tracheophyta</taxon>
        <taxon>Spermatophyta</taxon>
        <taxon>Magnoliopsida</taxon>
        <taxon>eudicotyledons</taxon>
        <taxon>Gunneridae</taxon>
        <taxon>Pentapetalae</taxon>
        <taxon>rosids</taxon>
        <taxon>fabids</taxon>
        <taxon>Fabales</taxon>
        <taxon>Fabaceae</taxon>
        <taxon>Papilionoideae</taxon>
        <taxon>50 kb inversion clade</taxon>
        <taxon>NPAAA clade</taxon>
        <taxon>indigoferoid/millettioid clade</taxon>
        <taxon>Abreae</taxon>
        <taxon>Abrus</taxon>
    </lineage>
</organism>
<evidence type="ECO:0000313" key="7">
    <source>
        <dbReference type="Proteomes" id="UP000694853"/>
    </source>
</evidence>
<keyword evidence="2" id="KW-0805">Transcription regulation</keyword>
<keyword evidence="4" id="KW-0539">Nucleus</keyword>
<reference evidence="7" key="1">
    <citation type="journal article" date="2019" name="Toxins">
        <title>Detection of Abrin-Like and Prepropulchellin-Like Toxin Genes and Transcripts Using Whole Genome Sequencing and Full-Length Transcript Sequencing of Abrus precatorius.</title>
        <authorList>
            <person name="Hovde B.T."/>
            <person name="Daligault H.E."/>
            <person name="Hanschen E.R."/>
            <person name="Kunde Y.A."/>
            <person name="Johnson M.B."/>
            <person name="Starkenburg S.R."/>
            <person name="Johnson S.L."/>
        </authorList>
    </citation>
    <scope>NUCLEOTIDE SEQUENCE [LARGE SCALE GENOMIC DNA]</scope>
</reference>
<dbReference type="RefSeq" id="XP_027344694.1">
    <property type="nucleotide sequence ID" value="XM_027488893.1"/>
</dbReference>
<dbReference type="Pfam" id="PF22754">
    <property type="entry name" value="bHLH-TF_ACT-like_plant"/>
    <property type="match status" value="1"/>
</dbReference>
<dbReference type="Pfam" id="PF00010">
    <property type="entry name" value="HLH"/>
    <property type="match status" value="1"/>
</dbReference>
<dbReference type="GO" id="GO:0005634">
    <property type="term" value="C:nucleus"/>
    <property type="evidence" value="ECO:0007669"/>
    <property type="project" value="UniProtKB-SubCell"/>
</dbReference>
<evidence type="ECO:0000256" key="4">
    <source>
        <dbReference type="ARBA" id="ARBA00023242"/>
    </source>
</evidence>
<dbReference type="InterPro" id="IPR011598">
    <property type="entry name" value="bHLH_dom"/>
</dbReference>
<gene>
    <name evidence="8" type="primary">LOC113857138</name>
</gene>
<evidence type="ECO:0000256" key="2">
    <source>
        <dbReference type="ARBA" id="ARBA00023015"/>
    </source>
</evidence>
<dbReference type="PROSITE" id="PS50888">
    <property type="entry name" value="BHLH"/>
    <property type="match status" value="1"/>
</dbReference>
<reference evidence="8" key="2">
    <citation type="submission" date="2025-08" db="UniProtKB">
        <authorList>
            <consortium name="RefSeq"/>
        </authorList>
    </citation>
    <scope>IDENTIFICATION</scope>
    <source>
        <tissue evidence="8">Young leaves</tissue>
    </source>
</reference>
<evidence type="ECO:0000256" key="1">
    <source>
        <dbReference type="ARBA" id="ARBA00004123"/>
    </source>
</evidence>
<dbReference type="PANTHER" id="PTHR45959">
    <property type="entry name" value="BHLH TRANSCRIPTION FACTOR"/>
    <property type="match status" value="1"/>
</dbReference>
<evidence type="ECO:0000259" key="6">
    <source>
        <dbReference type="PROSITE" id="PS50888"/>
    </source>
</evidence>
<feature type="compositionally biased region" description="Basic and acidic residues" evidence="5">
    <location>
        <begin position="159"/>
        <end position="170"/>
    </location>
</feature>
<dbReference type="GeneID" id="113857138"/>
<dbReference type="Proteomes" id="UP000694853">
    <property type="component" value="Unplaced"/>
</dbReference>
<evidence type="ECO:0000256" key="3">
    <source>
        <dbReference type="ARBA" id="ARBA00023163"/>
    </source>
</evidence>
<feature type="region of interest" description="Disordered" evidence="5">
    <location>
        <begin position="93"/>
        <end position="118"/>
    </location>
</feature>
<feature type="compositionally biased region" description="Low complexity" evidence="5">
    <location>
        <begin position="99"/>
        <end position="110"/>
    </location>
</feature>
<dbReference type="AlphaFoldDB" id="A0A8B8KPR2"/>
<evidence type="ECO:0000313" key="8">
    <source>
        <dbReference type="RefSeq" id="XP_027344694.1"/>
    </source>
</evidence>
<dbReference type="OrthoDB" id="690068at2759"/>
<dbReference type="SMART" id="SM00353">
    <property type="entry name" value="HLH"/>
    <property type="match status" value="1"/>
</dbReference>
<comment type="subcellular location">
    <subcellularLocation>
        <location evidence="1">Nucleus</location>
    </subcellularLocation>
</comment>
<feature type="region of interest" description="Disordered" evidence="5">
    <location>
        <begin position="143"/>
        <end position="186"/>
    </location>
</feature>